<name>A0A1A8XFE8_9RHOO</name>
<dbReference type="RefSeq" id="WP_186409593.1">
    <property type="nucleotide sequence ID" value="NZ_FLQY01000016.1"/>
</dbReference>
<evidence type="ECO:0000313" key="1">
    <source>
        <dbReference type="EMBL" id="SBT03914.1"/>
    </source>
</evidence>
<sequence length="167" mass="18565">MSIIFVKTPKGIAEIEQRGGGLTPRVRRVLIMLDGKRTDDDIRAMALVDDLEQTLETLVEAGYIESPKQPEASAAATGAGIVNTVTFREVPDKPDPKEMEMAKNYIMNTLKTFCGPMAHLSIYEAVTAARTHEELRAQFVPWHNAITLTRDGRRRAEDLCADLLKVI</sequence>
<dbReference type="EMBL" id="FLQY01000016">
    <property type="protein sequence ID" value="SBT03914.1"/>
    <property type="molecule type" value="Genomic_DNA"/>
</dbReference>
<reference evidence="1 2" key="1">
    <citation type="submission" date="2016-06" db="EMBL/GenBank/DDBJ databases">
        <authorList>
            <person name="Kjaerup R.B."/>
            <person name="Dalgaard T.S."/>
            <person name="Juul-Madsen H.R."/>
        </authorList>
    </citation>
    <scope>NUCLEOTIDE SEQUENCE [LARGE SCALE GENOMIC DNA]</scope>
    <source>
        <strain evidence="1">2</strain>
    </source>
</reference>
<accession>A0A1A8XFE8</accession>
<dbReference type="Proteomes" id="UP000199600">
    <property type="component" value="Unassembled WGS sequence"/>
</dbReference>
<evidence type="ECO:0000313" key="2">
    <source>
        <dbReference type="Proteomes" id="UP000199600"/>
    </source>
</evidence>
<keyword evidence="2" id="KW-1185">Reference proteome</keyword>
<protein>
    <submittedName>
        <fullName evidence="1">Uncharacterized protein</fullName>
    </submittedName>
</protein>
<dbReference type="AlphaFoldDB" id="A0A1A8XFE8"/>
<organism evidence="1 2">
    <name type="scientific">Candidatus Propionivibrio aalborgensis</name>
    <dbReference type="NCBI Taxonomy" id="1860101"/>
    <lineage>
        <taxon>Bacteria</taxon>
        <taxon>Pseudomonadati</taxon>
        <taxon>Pseudomonadota</taxon>
        <taxon>Betaproteobacteria</taxon>
        <taxon>Rhodocyclales</taxon>
        <taxon>Rhodocyclaceae</taxon>
        <taxon>Propionivibrio</taxon>
    </lineage>
</organism>
<proteinExistence type="predicted"/>
<gene>
    <name evidence="1" type="ORF">PROAA_1120020</name>
</gene>